<feature type="compositionally biased region" description="Acidic residues" evidence="11">
    <location>
        <begin position="13"/>
        <end position="60"/>
    </location>
</feature>
<evidence type="ECO:0000256" key="2">
    <source>
        <dbReference type="ARBA" id="ARBA00005434"/>
    </source>
</evidence>
<keyword evidence="10" id="KW-0863">Zinc-finger</keyword>
<feature type="domain" description="CCHC-type" evidence="12">
    <location>
        <begin position="126"/>
        <end position="140"/>
    </location>
</feature>
<dbReference type="InterPro" id="IPR001878">
    <property type="entry name" value="Znf_CCHC"/>
</dbReference>
<dbReference type="GO" id="GO:0005634">
    <property type="term" value="C:nucleus"/>
    <property type="evidence" value="ECO:0000318"/>
    <property type="project" value="GO_Central"/>
</dbReference>
<keyword evidence="5" id="KW-0227">DNA damage</keyword>
<organism evidence="13 14">
    <name type="scientific">Chlamydomonas reinhardtii</name>
    <name type="common">Chlamydomonas smithii</name>
    <dbReference type="NCBI Taxonomy" id="3055"/>
    <lineage>
        <taxon>Eukaryota</taxon>
        <taxon>Viridiplantae</taxon>
        <taxon>Chlorophyta</taxon>
        <taxon>core chlorophytes</taxon>
        <taxon>Chlorophyceae</taxon>
        <taxon>CS clade</taxon>
        <taxon>Chlamydomonadales</taxon>
        <taxon>Chlamydomonadaceae</taxon>
        <taxon>Chlamydomonas</taxon>
    </lineage>
</organism>
<dbReference type="SUPFAM" id="SSF57756">
    <property type="entry name" value="Retrovirus zinc finger-like domains"/>
    <property type="match status" value="1"/>
</dbReference>
<dbReference type="InterPro" id="IPR015943">
    <property type="entry name" value="WD40/YVTN_repeat-like_dom_sf"/>
</dbReference>
<dbReference type="GO" id="GO:0008270">
    <property type="term" value="F:zinc ion binding"/>
    <property type="evidence" value="ECO:0007669"/>
    <property type="project" value="UniProtKB-KW"/>
</dbReference>
<feature type="region of interest" description="Disordered" evidence="11">
    <location>
        <begin position="311"/>
        <end position="347"/>
    </location>
</feature>
<evidence type="ECO:0000313" key="14">
    <source>
        <dbReference type="Proteomes" id="UP000006906"/>
    </source>
</evidence>
<dbReference type="PANTHER" id="PTHR15169">
    <property type="entry name" value="DAMAGE-SPECIFIC DNA BINDING PROTEIN 2"/>
    <property type="match status" value="1"/>
</dbReference>
<comment type="subcellular location">
    <subcellularLocation>
        <location evidence="1">Nucleus</location>
    </subcellularLocation>
</comment>
<feature type="region of interest" description="Disordered" evidence="11">
    <location>
        <begin position="1"/>
        <end position="86"/>
    </location>
</feature>
<dbReference type="FunCoup" id="A0A2K3D042">
    <property type="interactions" value="608"/>
</dbReference>
<dbReference type="PROSITE" id="PS50158">
    <property type="entry name" value="ZF_CCHC"/>
    <property type="match status" value="1"/>
</dbReference>
<dbReference type="InterPro" id="IPR036322">
    <property type="entry name" value="WD40_repeat_dom_sf"/>
</dbReference>
<evidence type="ECO:0000259" key="12">
    <source>
        <dbReference type="PROSITE" id="PS50158"/>
    </source>
</evidence>
<dbReference type="GO" id="GO:0009411">
    <property type="term" value="P:response to UV"/>
    <property type="evidence" value="ECO:0000318"/>
    <property type="project" value="GO_Central"/>
</dbReference>
<evidence type="ECO:0000256" key="11">
    <source>
        <dbReference type="SAM" id="MobiDB-lite"/>
    </source>
</evidence>
<evidence type="ECO:0000313" key="13">
    <source>
        <dbReference type="EMBL" id="PNW73904.1"/>
    </source>
</evidence>
<keyword evidence="7" id="KW-0238">DNA-binding</keyword>
<dbReference type="Gene3D" id="2.130.10.10">
    <property type="entry name" value="YVTN repeat-like/Quinoprotein amine dehydrogenase"/>
    <property type="match status" value="2"/>
</dbReference>
<keyword evidence="14" id="KW-1185">Reference proteome</keyword>
<evidence type="ECO:0000256" key="4">
    <source>
        <dbReference type="ARBA" id="ARBA00022737"/>
    </source>
</evidence>
<accession>A0A2K3D042</accession>
<dbReference type="SUPFAM" id="SSF50978">
    <property type="entry name" value="WD40 repeat-like"/>
    <property type="match status" value="1"/>
</dbReference>
<dbReference type="Proteomes" id="UP000006906">
    <property type="component" value="Chromosome 13"/>
</dbReference>
<dbReference type="InterPro" id="IPR036875">
    <property type="entry name" value="Znf_CCHC_sf"/>
</dbReference>
<dbReference type="Gramene" id="PNW73904">
    <property type="protein sequence ID" value="PNW73904"/>
    <property type="gene ID" value="CHLRE_13g577550v5"/>
</dbReference>
<evidence type="ECO:0000256" key="9">
    <source>
        <dbReference type="ARBA" id="ARBA00023242"/>
    </source>
</evidence>
<sequence>MPRAAPRVVNNRDEDDDDEVESSASESEAEEEDLAAEDEAEDVGHDADEEEGEEQEEQEREEPRGGRAGGADGPASASGRGGVKQGGGRLKLSLAAGNDVCKVCGKRGHRAGFVGATYLDCPNKPCYLCKRPGHTTATCPYRIAPGQGGAAAGAAAGGLGGAGGGRGGRAGGSGGGGLARALMRRECQGGRHALAPRRPHVPQYQVEAAILKIHTRSSVCSLQLHRRGNKVVSVHVHPLQPALILTAGNDHSARIFDIRELSSAPSAAAAAAGGGSGATAANGGGGAAAAAAAAVAGARLATAGSAAAGGGLGSPAAQGRGSLSPSPSPAGASQAAEGKGKGGGKRGGATAAAAAAAAAANAVAARAELAVIAHPRVVNAAYFSPHTGRRILTTCQDNRLRVYDNVPYGCGGGAPPDVEIVHSHDFNRYLTPFKAEWDAKDPTESVFVVGRYISEDFGGVALHPVDVMSAADGGLLRQLTDTNLTTISPVNKPHPRRDVIISGSSRSLYCWAPVPPDDQQEEEGEAEGAGRQGAQAPGLAGRGGGSGSRSGGAGGAGLSTGAYGGGGAGGGARASRTFVSFDADPGGKAGAGAGGKKRKKGGGKEAAPDFDDDD</sequence>
<dbReference type="SMART" id="SM00320">
    <property type="entry name" value="WD40"/>
    <property type="match status" value="2"/>
</dbReference>
<dbReference type="GeneID" id="5719263"/>
<evidence type="ECO:0000256" key="8">
    <source>
        <dbReference type="ARBA" id="ARBA00023204"/>
    </source>
</evidence>
<evidence type="ECO:0000256" key="3">
    <source>
        <dbReference type="ARBA" id="ARBA00022574"/>
    </source>
</evidence>
<keyword evidence="4" id="KW-0677">Repeat</keyword>
<reference evidence="13 14" key="1">
    <citation type="journal article" date="2007" name="Science">
        <title>The Chlamydomonas genome reveals the evolution of key animal and plant functions.</title>
        <authorList>
            <person name="Merchant S.S."/>
            <person name="Prochnik S.E."/>
            <person name="Vallon O."/>
            <person name="Harris E.H."/>
            <person name="Karpowicz S.J."/>
            <person name="Witman G.B."/>
            <person name="Terry A."/>
            <person name="Salamov A."/>
            <person name="Fritz-Laylin L.K."/>
            <person name="Marechal-Drouard L."/>
            <person name="Marshall W.F."/>
            <person name="Qu L.H."/>
            <person name="Nelson D.R."/>
            <person name="Sanderfoot A.A."/>
            <person name="Spalding M.H."/>
            <person name="Kapitonov V.V."/>
            <person name="Ren Q."/>
            <person name="Ferris P."/>
            <person name="Lindquist E."/>
            <person name="Shapiro H."/>
            <person name="Lucas S.M."/>
            <person name="Grimwood J."/>
            <person name="Schmutz J."/>
            <person name="Cardol P."/>
            <person name="Cerutti H."/>
            <person name="Chanfreau G."/>
            <person name="Chen C.L."/>
            <person name="Cognat V."/>
            <person name="Croft M.T."/>
            <person name="Dent R."/>
            <person name="Dutcher S."/>
            <person name="Fernandez E."/>
            <person name="Fukuzawa H."/>
            <person name="Gonzalez-Ballester D."/>
            <person name="Gonzalez-Halphen D."/>
            <person name="Hallmann A."/>
            <person name="Hanikenne M."/>
            <person name="Hippler M."/>
            <person name="Inwood W."/>
            <person name="Jabbari K."/>
            <person name="Kalanon M."/>
            <person name="Kuras R."/>
            <person name="Lefebvre P.A."/>
            <person name="Lemaire S.D."/>
            <person name="Lobanov A.V."/>
            <person name="Lohr M."/>
            <person name="Manuell A."/>
            <person name="Meier I."/>
            <person name="Mets L."/>
            <person name="Mittag M."/>
            <person name="Mittelmeier T."/>
            <person name="Moroney J.V."/>
            <person name="Moseley J."/>
            <person name="Napoli C."/>
            <person name="Nedelcu A.M."/>
            <person name="Niyogi K."/>
            <person name="Novoselov S.V."/>
            <person name="Paulsen I.T."/>
            <person name="Pazour G."/>
            <person name="Purton S."/>
            <person name="Ral J.P."/>
            <person name="Riano-Pachon D.M."/>
            <person name="Riekhof W."/>
            <person name="Rymarquis L."/>
            <person name="Schroda M."/>
            <person name="Stern D."/>
            <person name="Umen J."/>
            <person name="Willows R."/>
            <person name="Wilson N."/>
            <person name="Zimmer S.L."/>
            <person name="Allmer J."/>
            <person name="Balk J."/>
            <person name="Bisova K."/>
            <person name="Chen C.J."/>
            <person name="Elias M."/>
            <person name="Gendler K."/>
            <person name="Hauser C."/>
            <person name="Lamb M.R."/>
            <person name="Ledford H."/>
            <person name="Long J.C."/>
            <person name="Minagawa J."/>
            <person name="Page M.D."/>
            <person name="Pan J."/>
            <person name="Pootakham W."/>
            <person name="Roje S."/>
            <person name="Rose A."/>
            <person name="Stahlberg E."/>
            <person name="Terauchi A.M."/>
            <person name="Yang P."/>
            <person name="Ball S."/>
            <person name="Bowler C."/>
            <person name="Dieckmann C.L."/>
            <person name="Gladyshev V.N."/>
            <person name="Green P."/>
            <person name="Jorgensen R."/>
            <person name="Mayfield S."/>
            <person name="Mueller-Roeber B."/>
            <person name="Rajamani S."/>
            <person name="Sayre R.T."/>
            <person name="Brokstein P."/>
            <person name="Dubchak I."/>
            <person name="Goodstein D."/>
            <person name="Hornick L."/>
            <person name="Huang Y.W."/>
            <person name="Jhaveri J."/>
            <person name="Luo Y."/>
            <person name="Martinez D."/>
            <person name="Ngau W.C."/>
            <person name="Otillar B."/>
            <person name="Poliakov A."/>
            <person name="Porter A."/>
            <person name="Szajkowski L."/>
            <person name="Werner G."/>
            <person name="Zhou K."/>
            <person name="Grigoriev I.V."/>
            <person name="Rokhsar D.S."/>
            <person name="Grossman A.R."/>
        </authorList>
    </citation>
    <scope>NUCLEOTIDE SEQUENCE [LARGE SCALE GENOMIC DNA]</scope>
    <source>
        <strain evidence="14">CC-503</strain>
    </source>
</reference>
<dbReference type="InParanoid" id="A0A2K3D042"/>
<comment type="similarity">
    <text evidence="2">Belongs to the WD repeat DDB2/WDR76 family.</text>
</comment>
<dbReference type="RefSeq" id="XP_042917463.1">
    <property type="nucleotide sequence ID" value="XM_043069488.1"/>
</dbReference>
<name>A0A2K3D042_CHLRE</name>
<dbReference type="OrthoDB" id="9890280at2759"/>
<feature type="region of interest" description="Disordered" evidence="11">
    <location>
        <begin position="511"/>
        <end position="614"/>
    </location>
</feature>
<dbReference type="EMBL" id="CM008974">
    <property type="protein sequence ID" value="PNW73904.1"/>
    <property type="molecule type" value="Genomic_DNA"/>
</dbReference>
<evidence type="ECO:0000256" key="5">
    <source>
        <dbReference type="ARBA" id="ARBA00022763"/>
    </source>
</evidence>
<dbReference type="InterPro" id="IPR001680">
    <property type="entry name" value="WD40_rpt"/>
</dbReference>
<dbReference type="Gene3D" id="4.10.60.10">
    <property type="entry name" value="Zinc finger, CCHC-type"/>
    <property type="match status" value="1"/>
</dbReference>
<keyword evidence="3" id="KW-0853">WD repeat</keyword>
<evidence type="ECO:0000256" key="7">
    <source>
        <dbReference type="ARBA" id="ARBA00023125"/>
    </source>
</evidence>
<dbReference type="AlphaFoldDB" id="A0A2K3D042"/>
<dbReference type="STRING" id="3055.A0A2K3D042"/>
<feature type="compositionally biased region" description="Low complexity" evidence="11">
    <location>
        <begin position="314"/>
        <end position="337"/>
    </location>
</feature>
<dbReference type="GO" id="GO:0003684">
    <property type="term" value="F:damaged DNA binding"/>
    <property type="evidence" value="ECO:0007669"/>
    <property type="project" value="InterPro"/>
</dbReference>
<protein>
    <recommendedName>
        <fullName evidence="12">CCHC-type domain-containing protein</fullName>
    </recommendedName>
</protein>
<keyword evidence="10" id="KW-0479">Metal-binding</keyword>
<feature type="compositionally biased region" description="Gly residues" evidence="11">
    <location>
        <begin position="540"/>
        <end position="572"/>
    </location>
</feature>
<keyword evidence="6" id="KW-0833">Ubl conjugation pathway</keyword>
<keyword evidence="10" id="KW-0862">Zinc</keyword>
<evidence type="ECO:0000256" key="10">
    <source>
        <dbReference type="PROSITE-ProRule" id="PRU00047"/>
    </source>
</evidence>
<dbReference type="ExpressionAtlas" id="A0A2K3D042">
    <property type="expression patterns" value="baseline"/>
</dbReference>
<proteinExistence type="inferred from homology"/>
<gene>
    <name evidence="13" type="ORF">CHLRE_13g577550v5</name>
</gene>
<evidence type="ECO:0000256" key="1">
    <source>
        <dbReference type="ARBA" id="ARBA00004123"/>
    </source>
</evidence>
<keyword evidence="8" id="KW-0234">DNA repair</keyword>
<dbReference type="KEGG" id="cre:CHLRE_13g577550v5"/>
<keyword evidence="9" id="KW-0539">Nucleus</keyword>
<evidence type="ECO:0000256" key="6">
    <source>
        <dbReference type="ARBA" id="ARBA00022786"/>
    </source>
</evidence>
<dbReference type="GO" id="GO:0006281">
    <property type="term" value="P:DNA repair"/>
    <property type="evidence" value="ECO:0000318"/>
    <property type="project" value="GO_Central"/>
</dbReference>
<dbReference type="PANTHER" id="PTHR15169:SF0">
    <property type="entry name" value="DNA DAMAGE-BINDING PROTEIN 2"/>
    <property type="match status" value="1"/>
</dbReference>
<dbReference type="InterPro" id="IPR033312">
    <property type="entry name" value="DDB2"/>
</dbReference>
<dbReference type="GO" id="GO:0080008">
    <property type="term" value="C:Cul4-RING E3 ubiquitin ligase complex"/>
    <property type="evidence" value="ECO:0007669"/>
    <property type="project" value="InterPro"/>
</dbReference>